<evidence type="ECO:0000313" key="3">
    <source>
        <dbReference type="Proteomes" id="UP001211005"/>
    </source>
</evidence>
<feature type="region of interest" description="Disordered" evidence="1">
    <location>
        <begin position="1"/>
        <end position="22"/>
    </location>
</feature>
<organism evidence="2 3">
    <name type="scientific">Hymenobacter canadensis</name>
    <dbReference type="NCBI Taxonomy" id="2999067"/>
    <lineage>
        <taxon>Bacteria</taxon>
        <taxon>Pseudomonadati</taxon>
        <taxon>Bacteroidota</taxon>
        <taxon>Cytophagia</taxon>
        <taxon>Cytophagales</taxon>
        <taxon>Hymenobacteraceae</taxon>
        <taxon>Hymenobacter</taxon>
    </lineage>
</organism>
<reference evidence="2 3" key="1">
    <citation type="submission" date="2022-12" db="EMBL/GenBank/DDBJ databases">
        <title>Hymenobacter canadensis sp. nov. isolated from lake water of the Cambridge Bay, Canada.</title>
        <authorList>
            <person name="Kim W.H."/>
            <person name="Lee Y.M."/>
        </authorList>
    </citation>
    <scope>NUCLEOTIDE SEQUENCE [LARGE SCALE GENOMIC DNA]</scope>
    <source>
        <strain evidence="2 3">PAMC 29467</strain>
        <plasmid evidence="2 3">unnamed1</plasmid>
    </source>
</reference>
<geneLocation type="plasmid" evidence="2 3">
    <name>unnamed1</name>
</geneLocation>
<proteinExistence type="predicted"/>
<accession>A0ABY7LWQ6</accession>
<feature type="compositionally biased region" description="Low complexity" evidence="1">
    <location>
        <begin position="224"/>
        <end position="239"/>
    </location>
</feature>
<keyword evidence="2" id="KW-0614">Plasmid</keyword>
<dbReference type="EMBL" id="CP114768">
    <property type="protein sequence ID" value="WBA44034.1"/>
    <property type="molecule type" value="Genomic_DNA"/>
</dbReference>
<keyword evidence="3" id="KW-1185">Reference proteome</keyword>
<feature type="region of interest" description="Disordered" evidence="1">
    <location>
        <begin position="203"/>
        <end position="239"/>
    </location>
</feature>
<dbReference type="RefSeq" id="WP_269562066.1">
    <property type="nucleotide sequence ID" value="NZ_CP114768.1"/>
</dbReference>
<dbReference type="Proteomes" id="UP001211005">
    <property type="component" value="Plasmid unnamed1"/>
</dbReference>
<protein>
    <submittedName>
        <fullName evidence="2">Uncharacterized protein</fullName>
    </submittedName>
</protein>
<evidence type="ECO:0000313" key="2">
    <source>
        <dbReference type="EMBL" id="WBA44034.1"/>
    </source>
</evidence>
<feature type="compositionally biased region" description="Basic residues" evidence="1">
    <location>
        <begin position="1"/>
        <end position="13"/>
    </location>
</feature>
<name>A0ABY7LWQ6_9BACT</name>
<sequence>MEPTLKKKGRPPGKKSVEKPDPTVHLAPEVHRLLTVHAKKLKLKNSEYANAAIAYFAENGLDPTKAATQSFAHVTKTVAQEARSIRVQNVDIGNRLISILRNWEKGLYGFLQQQQGGSLTYLEQSVVQILRHQVALETNLLSPMVEMLVRTNLEAYTGRVIGERTNLFVTGKKDSEWPAANKAVNDDRDQKVVVQMREFIKNHNVPAPSLPTKPQVPATPPKAPATSAATTPAAGTDPK</sequence>
<evidence type="ECO:0000256" key="1">
    <source>
        <dbReference type="SAM" id="MobiDB-lite"/>
    </source>
</evidence>
<gene>
    <name evidence="2" type="ORF">O3303_20955</name>
</gene>